<evidence type="ECO:0000313" key="1">
    <source>
        <dbReference type="EMBL" id="OAV89478.1"/>
    </source>
</evidence>
<dbReference type="Proteomes" id="UP000005240">
    <property type="component" value="Unassembled WGS sequence"/>
</dbReference>
<dbReference type="AlphaFoldDB" id="A0A180GAG8"/>
<reference evidence="2 3" key="3">
    <citation type="journal article" date="2017" name="G3 (Bethesda)">
        <title>Comparative analysis highlights variable genome content of wheat rusts and divergence of the mating loci.</title>
        <authorList>
            <person name="Cuomo C.A."/>
            <person name="Bakkeren G."/>
            <person name="Khalil H.B."/>
            <person name="Panwar V."/>
            <person name="Joly D."/>
            <person name="Linning R."/>
            <person name="Sakthikumar S."/>
            <person name="Song X."/>
            <person name="Adiconis X."/>
            <person name="Fan L."/>
            <person name="Goldberg J.M."/>
            <person name="Levin J.Z."/>
            <person name="Young S."/>
            <person name="Zeng Q."/>
            <person name="Anikster Y."/>
            <person name="Bruce M."/>
            <person name="Wang M."/>
            <person name="Yin C."/>
            <person name="McCallum B."/>
            <person name="Szabo L.J."/>
            <person name="Hulbert S."/>
            <person name="Chen X."/>
            <person name="Fellers J.P."/>
        </authorList>
    </citation>
    <scope>NUCLEOTIDE SEQUENCE</scope>
    <source>
        <strain evidence="2">isolate 1-1 / race 1 (BBBD)</strain>
        <strain evidence="3">Isolate 1-1 / race 1 (BBBD)</strain>
    </source>
</reference>
<evidence type="ECO:0000313" key="3">
    <source>
        <dbReference type="Proteomes" id="UP000005240"/>
    </source>
</evidence>
<accession>A0A180GAG8</accession>
<gene>
    <name evidence="1" type="ORF">PTTG_09444</name>
</gene>
<sequence length="163" mass="19374">MIEGHTRDFIQSTLGHQISKQSFNWWHYIYCQTKSVVRNPEEYKLLGRPRTLTTKEAAFMVQLVRDEPGLFLDELRERLYDSSGTLLIMSAVHENLVNHLSIALKKAETLNSKKCLVKKFRYIEKMQFYPANCWNSSYDTNSRKRKIPGERHVFHMYSWKLKN</sequence>
<dbReference type="PANTHER" id="PTHR46564:SF1">
    <property type="entry name" value="TRANSPOSASE"/>
    <property type="match status" value="1"/>
</dbReference>
<evidence type="ECO:0000313" key="2">
    <source>
        <dbReference type="EnsemblFungi" id="PTTG_09444-t43_1-p1"/>
    </source>
</evidence>
<reference evidence="2" key="4">
    <citation type="submission" date="2025-05" db="UniProtKB">
        <authorList>
            <consortium name="EnsemblFungi"/>
        </authorList>
    </citation>
    <scope>IDENTIFICATION</scope>
    <source>
        <strain evidence="2">isolate 1-1 / race 1 (BBBD)</strain>
    </source>
</reference>
<dbReference type="EnsemblFungi" id="PTTG_09444-t43_1">
    <property type="protein sequence ID" value="PTTG_09444-t43_1-p1"/>
    <property type="gene ID" value="PTTG_09444"/>
</dbReference>
<keyword evidence="3" id="KW-1185">Reference proteome</keyword>
<proteinExistence type="predicted"/>
<protein>
    <submittedName>
        <fullName evidence="1 2">Uncharacterized protein</fullName>
    </submittedName>
</protein>
<reference evidence="1" key="1">
    <citation type="submission" date="2009-11" db="EMBL/GenBank/DDBJ databases">
        <authorList>
            <consortium name="The Broad Institute Genome Sequencing Platform"/>
            <person name="Ward D."/>
            <person name="Feldgarden M."/>
            <person name="Earl A."/>
            <person name="Young S.K."/>
            <person name="Zeng Q."/>
            <person name="Koehrsen M."/>
            <person name="Alvarado L."/>
            <person name="Berlin A."/>
            <person name="Bochicchio J."/>
            <person name="Borenstein D."/>
            <person name="Chapman S.B."/>
            <person name="Chen Z."/>
            <person name="Engels R."/>
            <person name="Freedman E."/>
            <person name="Gellesch M."/>
            <person name="Goldberg J."/>
            <person name="Griggs A."/>
            <person name="Gujja S."/>
            <person name="Heilman E."/>
            <person name="Heiman D."/>
            <person name="Hepburn T."/>
            <person name="Howarth C."/>
            <person name="Jen D."/>
            <person name="Larson L."/>
            <person name="Lewis B."/>
            <person name="Mehta T."/>
            <person name="Park D."/>
            <person name="Pearson M."/>
            <person name="Roberts A."/>
            <person name="Saif S."/>
            <person name="Shea T."/>
            <person name="Shenoy N."/>
            <person name="Sisk P."/>
            <person name="Stolte C."/>
            <person name="Sykes S."/>
            <person name="Thomson T."/>
            <person name="Walk T."/>
            <person name="White J."/>
            <person name="Yandava C."/>
            <person name="Izard J."/>
            <person name="Baranova O.V."/>
            <person name="Blanton J.M."/>
            <person name="Tanner A.C."/>
            <person name="Dewhirst F.E."/>
            <person name="Haas B."/>
            <person name="Nusbaum C."/>
            <person name="Birren B."/>
        </authorList>
    </citation>
    <scope>NUCLEOTIDE SEQUENCE [LARGE SCALE GENOMIC DNA]</scope>
    <source>
        <strain evidence="1">1-1 BBBD Race 1</strain>
    </source>
</reference>
<name>A0A180GAG8_PUCT1</name>
<reference evidence="1" key="2">
    <citation type="submission" date="2016-05" db="EMBL/GenBank/DDBJ databases">
        <title>Comparative analysis highlights variable genome content of wheat rusts and divergence of the mating loci.</title>
        <authorList>
            <person name="Cuomo C.A."/>
            <person name="Bakkeren G."/>
            <person name="Szabo L."/>
            <person name="Khalil H."/>
            <person name="Joly D."/>
            <person name="Goldberg J."/>
            <person name="Young S."/>
            <person name="Zeng Q."/>
            <person name="Fellers J."/>
        </authorList>
    </citation>
    <scope>NUCLEOTIDE SEQUENCE [LARGE SCALE GENOMIC DNA]</scope>
    <source>
        <strain evidence="1">1-1 BBBD Race 1</strain>
    </source>
</reference>
<dbReference type="OrthoDB" id="2506893at2759"/>
<organism evidence="1">
    <name type="scientific">Puccinia triticina (isolate 1-1 / race 1 (BBBD))</name>
    <name type="common">Brown leaf rust fungus</name>
    <dbReference type="NCBI Taxonomy" id="630390"/>
    <lineage>
        <taxon>Eukaryota</taxon>
        <taxon>Fungi</taxon>
        <taxon>Dikarya</taxon>
        <taxon>Basidiomycota</taxon>
        <taxon>Pucciniomycotina</taxon>
        <taxon>Pucciniomycetes</taxon>
        <taxon>Pucciniales</taxon>
        <taxon>Pucciniaceae</taxon>
        <taxon>Puccinia</taxon>
    </lineage>
</organism>
<dbReference type="PANTHER" id="PTHR46564">
    <property type="entry name" value="TRANSPOSASE"/>
    <property type="match status" value="1"/>
</dbReference>
<dbReference type="EMBL" id="ADAS02000127">
    <property type="protein sequence ID" value="OAV89478.1"/>
    <property type="molecule type" value="Genomic_DNA"/>
</dbReference>